<dbReference type="PANTHER" id="PTHR12707:SF0">
    <property type="entry name" value="PININ"/>
    <property type="match status" value="1"/>
</dbReference>
<comment type="similarity">
    <text evidence="2">Belongs to the pinin family.</text>
</comment>
<comment type="subcellular location">
    <subcellularLocation>
        <location evidence="1">Nucleus</location>
    </subcellularLocation>
</comment>
<accession>A0AAF3EFT6</accession>
<keyword evidence="8" id="KW-0175">Coiled coil</keyword>
<keyword evidence="7" id="KW-0539">Nucleus</keyword>
<keyword evidence="11" id="KW-1185">Reference proteome</keyword>
<evidence type="ECO:0000256" key="5">
    <source>
        <dbReference type="ARBA" id="ARBA00023163"/>
    </source>
</evidence>
<reference evidence="12" key="1">
    <citation type="submission" date="2024-02" db="UniProtKB">
        <authorList>
            <consortium name="WormBaseParasite"/>
        </authorList>
    </citation>
    <scope>IDENTIFICATION</scope>
</reference>
<dbReference type="WBParaSite" id="MBELARI_LOCUS12839">
    <property type="protein sequence ID" value="MBELARI_LOCUS12839"/>
    <property type="gene ID" value="MBELARI_LOCUS12839"/>
</dbReference>
<feature type="compositionally biased region" description="Basic and acidic residues" evidence="9">
    <location>
        <begin position="325"/>
        <end position="350"/>
    </location>
</feature>
<dbReference type="Proteomes" id="UP000887575">
    <property type="component" value="Unassembled WGS sequence"/>
</dbReference>
<feature type="domain" description="Pinin/SDK/MemA protein" evidence="10">
    <location>
        <begin position="130"/>
        <end position="258"/>
    </location>
</feature>
<feature type="compositionally biased region" description="Basic and acidic residues" evidence="9">
    <location>
        <begin position="8"/>
        <end position="24"/>
    </location>
</feature>
<feature type="compositionally biased region" description="Basic and acidic residues" evidence="9">
    <location>
        <begin position="45"/>
        <end position="61"/>
    </location>
</feature>
<evidence type="ECO:0000256" key="7">
    <source>
        <dbReference type="ARBA" id="ARBA00023242"/>
    </source>
</evidence>
<proteinExistence type="inferred from homology"/>
<feature type="region of interest" description="Disordered" evidence="9">
    <location>
        <begin position="1"/>
        <end position="101"/>
    </location>
</feature>
<evidence type="ECO:0000256" key="2">
    <source>
        <dbReference type="ARBA" id="ARBA00010386"/>
    </source>
</evidence>
<keyword evidence="4" id="KW-0805">Transcription regulation</keyword>
<feature type="compositionally biased region" description="Acidic residues" evidence="9">
    <location>
        <begin position="351"/>
        <end position="370"/>
    </location>
</feature>
<feature type="coiled-coil region" evidence="8">
    <location>
        <begin position="157"/>
        <end position="210"/>
    </location>
</feature>
<dbReference type="PANTHER" id="PTHR12707">
    <property type="entry name" value="PINN"/>
    <property type="match status" value="1"/>
</dbReference>
<evidence type="ECO:0000256" key="6">
    <source>
        <dbReference type="ARBA" id="ARBA00023187"/>
    </source>
</evidence>
<evidence type="ECO:0000259" key="10">
    <source>
        <dbReference type="Pfam" id="PF04696"/>
    </source>
</evidence>
<evidence type="ECO:0000256" key="3">
    <source>
        <dbReference type="ARBA" id="ARBA00022664"/>
    </source>
</evidence>
<feature type="compositionally biased region" description="Basic and acidic residues" evidence="9">
    <location>
        <begin position="280"/>
        <end position="291"/>
    </location>
</feature>
<evidence type="ECO:0000256" key="4">
    <source>
        <dbReference type="ARBA" id="ARBA00023015"/>
    </source>
</evidence>
<feature type="region of interest" description="Disordered" evidence="9">
    <location>
        <begin position="276"/>
        <end position="370"/>
    </location>
</feature>
<feature type="compositionally biased region" description="Basic and acidic residues" evidence="9">
    <location>
        <begin position="300"/>
        <end position="315"/>
    </location>
</feature>
<sequence>MTDVDTSDISKEIERRQGRLREIDNSLAQYGNRPGFGNQLGQKRRNTEEGLPPRRLSERNDSSGGFQRRRTIEAKRGRFEDVEDDDFTDEEEDYDERPKRSLLSTVSLPAIETKSREEKLKELDSKTQKDVKQRNKRMFANLLMGTLQRFQKDEKKIQNVERVQAEKQRAVDQKLEEEKTAQIEKSRVERADLLSKRRDEEREIRALTRRKALIQYSEQKINHYKQLQHFIGTQTKPTIFYLPNKHTLRSLELQKQSSETIDALIKLRQEQLATDLEADPEAKREERREAYRSNQSNNGAEKRVEKETRERERSRSNSPSGSESEADHENGGEQEKEGEKATEEDKAVKAEEEEMDDDEGGQADDDDHIE</sequence>
<feature type="compositionally biased region" description="Basic and acidic residues" evidence="9">
    <location>
        <begin position="70"/>
        <end position="80"/>
    </location>
</feature>
<evidence type="ECO:0000313" key="11">
    <source>
        <dbReference type="Proteomes" id="UP000887575"/>
    </source>
</evidence>
<evidence type="ECO:0000313" key="12">
    <source>
        <dbReference type="WBParaSite" id="MBELARI_LOCUS12839"/>
    </source>
</evidence>
<feature type="compositionally biased region" description="Acidic residues" evidence="9">
    <location>
        <begin position="81"/>
        <end position="95"/>
    </location>
</feature>
<dbReference type="InterPro" id="IPR039853">
    <property type="entry name" value="Pinin"/>
</dbReference>
<dbReference type="AlphaFoldDB" id="A0AAF3EFT6"/>
<dbReference type="InterPro" id="IPR006786">
    <property type="entry name" value="Pinin_SDK_MemA"/>
</dbReference>
<dbReference type="GO" id="GO:0006397">
    <property type="term" value="P:mRNA processing"/>
    <property type="evidence" value="ECO:0007669"/>
    <property type="project" value="UniProtKB-KW"/>
</dbReference>
<evidence type="ECO:0000256" key="8">
    <source>
        <dbReference type="SAM" id="Coils"/>
    </source>
</evidence>
<keyword evidence="5" id="KW-0804">Transcription</keyword>
<dbReference type="Pfam" id="PF04696">
    <property type="entry name" value="Pinin_SDK_memA"/>
    <property type="match status" value="1"/>
</dbReference>
<keyword evidence="6" id="KW-0508">mRNA splicing</keyword>
<evidence type="ECO:0000256" key="9">
    <source>
        <dbReference type="SAM" id="MobiDB-lite"/>
    </source>
</evidence>
<evidence type="ECO:0000256" key="1">
    <source>
        <dbReference type="ARBA" id="ARBA00004123"/>
    </source>
</evidence>
<name>A0AAF3EFT6_9BILA</name>
<dbReference type="GO" id="GO:0071013">
    <property type="term" value="C:catalytic step 2 spliceosome"/>
    <property type="evidence" value="ECO:0007669"/>
    <property type="project" value="TreeGrafter"/>
</dbReference>
<dbReference type="GO" id="GO:0008380">
    <property type="term" value="P:RNA splicing"/>
    <property type="evidence" value="ECO:0007669"/>
    <property type="project" value="UniProtKB-KW"/>
</dbReference>
<protein>
    <recommendedName>
        <fullName evidence="10">Pinin/SDK/MemA protein domain-containing protein</fullName>
    </recommendedName>
</protein>
<keyword evidence="3" id="KW-0507">mRNA processing</keyword>
<organism evidence="11 12">
    <name type="scientific">Mesorhabditis belari</name>
    <dbReference type="NCBI Taxonomy" id="2138241"/>
    <lineage>
        <taxon>Eukaryota</taxon>
        <taxon>Metazoa</taxon>
        <taxon>Ecdysozoa</taxon>
        <taxon>Nematoda</taxon>
        <taxon>Chromadorea</taxon>
        <taxon>Rhabditida</taxon>
        <taxon>Rhabditina</taxon>
        <taxon>Rhabditomorpha</taxon>
        <taxon>Rhabditoidea</taxon>
        <taxon>Rhabditidae</taxon>
        <taxon>Mesorhabditinae</taxon>
        <taxon>Mesorhabditis</taxon>
    </lineage>
</organism>